<protein>
    <submittedName>
        <fullName evidence="8">B3 domain-containing protein</fullName>
    </submittedName>
</protein>
<dbReference type="PANTHER" id="PTHR31920:SF112">
    <property type="entry name" value="TF-B3 DOMAIN-CONTAINING PROTEIN"/>
    <property type="match status" value="1"/>
</dbReference>
<dbReference type="InterPro" id="IPR003340">
    <property type="entry name" value="B3_DNA-bd"/>
</dbReference>
<dbReference type="PANTHER" id="PTHR31920">
    <property type="entry name" value="B3 DOMAIN-CONTAINING"/>
    <property type="match status" value="1"/>
</dbReference>
<dbReference type="SMART" id="SM01019">
    <property type="entry name" value="B3"/>
    <property type="match status" value="2"/>
</dbReference>
<dbReference type="AlphaFoldDB" id="A0A2R6QGI6"/>
<keyword evidence="4" id="KW-0804">Transcription</keyword>
<dbReference type="InterPro" id="IPR050655">
    <property type="entry name" value="Plant_B3_domain"/>
</dbReference>
<keyword evidence="3" id="KW-0238">DNA-binding</keyword>
<dbReference type="PROSITE" id="PS50863">
    <property type="entry name" value="B3"/>
    <property type="match status" value="2"/>
</dbReference>
<dbReference type="STRING" id="1590841.A0A2R6QGI6"/>
<dbReference type="EMBL" id="NKQK01000016">
    <property type="protein sequence ID" value="PSS07711.1"/>
    <property type="molecule type" value="Genomic_DNA"/>
</dbReference>
<evidence type="ECO:0000256" key="5">
    <source>
        <dbReference type="ARBA" id="ARBA00023242"/>
    </source>
</evidence>
<organism evidence="8 9">
    <name type="scientific">Actinidia chinensis var. chinensis</name>
    <name type="common">Chinese soft-hair kiwi</name>
    <dbReference type="NCBI Taxonomy" id="1590841"/>
    <lineage>
        <taxon>Eukaryota</taxon>
        <taxon>Viridiplantae</taxon>
        <taxon>Streptophyta</taxon>
        <taxon>Embryophyta</taxon>
        <taxon>Tracheophyta</taxon>
        <taxon>Spermatophyta</taxon>
        <taxon>Magnoliopsida</taxon>
        <taxon>eudicotyledons</taxon>
        <taxon>Gunneridae</taxon>
        <taxon>Pentapetalae</taxon>
        <taxon>asterids</taxon>
        <taxon>Ericales</taxon>
        <taxon>Actinidiaceae</taxon>
        <taxon>Actinidia</taxon>
    </lineage>
</organism>
<feature type="domain" description="TF-B3" evidence="7">
    <location>
        <begin position="482"/>
        <end position="543"/>
    </location>
</feature>
<gene>
    <name evidence="8" type="ORF">CEY00_Acc18064</name>
</gene>
<dbReference type="Proteomes" id="UP000241394">
    <property type="component" value="Chromosome LG16"/>
</dbReference>
<keyword evidence="9" id="KW-1185">Reference proteome</keyword>
<feature type="region of interest" description="Disordered" evidence="6">
    <location>
        <begin position="157"/>
        <end position="179"/>
    </location>
</feature>
<evidence type="ECO:0000259" key="7">
    <source>
        <dbReference type="PROSITE" id="PS50863"/>
    </source>
</evidence>
<evidence type="ECO:0000256" key="3">
    <source>
        <dbReference type="ARBA" id="ARBA00023125"/>
    </source>
</evidence>
<name>A0A2R6QGI6_ACTCC</name>
<evidence type="ECO:0000256" key="2">
    <source>
        <dbReference type="ARBA" id="ARBA00023015"/>
    </source>
</evidence>
<evidence type="ECO:0000256" key="1">
    <source>
        <dbReference type="ARBA" id="ARBA00004123"/>
    </source>
</evidence>
<dbReference type="OMA" id="YQYLELP"/>
<keyword evidence="5" id="KW-0539">Nucleus</keyword>
<comment type="caution">
    <text evidence="8">The sequence shown here is derived from an EMBL/GenBank/DDBJ whole genome shotgun (WGS) entry which is preliminary data.</text>
</comment>
<sequence>MSCPSAACVECTQNCLLIHGKNKDPSSIVTSFFKVMIGDNFSKVLFLPPKIAQTMLHLIDQKIQLEDARGERWMVTLSKCNGSLAFEEGWHAFSHEHGLEVGDFTLFHYIMGSHFIVQIYGKNGCERLIFSDENISRKKRRTNRKCSAKAGKHLSIDSDSMNKQGSATSAVSGSNVEISRSQPMATDNALNIANDNERLQHPSRTIYTEEPFYMIDRDARNRQEDHRNSLYDLSYFEIKRTSGVHETNRVLEHEMSPCHGNKTPKSQAGLDIVDKVPVTEEVVSSLRLPDVPNMITLGRNEDSQTIENVMPISQKISDNGNSLRQEQTKKKQASNDQALISQKEDNLLKHSSQSARPKCGGVPKFSGLLASVRTQNCQSGERMNVVKAEQVEMNKVACNLREIVNGSYPEIKEFGQSCNYDKAKVCKVVKTEPVDTFELSPTDAVNISFLMAPDEQAFVELPTCLASVSFKGGLRMQRKVVVILRDPVSRLWPVIYQEKYGLKVLTSGWAAFVKANSIQPGDECVFKVENEFECIYRVDIVRK</sequence>
<evidence type="ECO:0000256" key="4">
    <source>
        <dbReference type="ARBA" id="ARBA00023163"/>
    </source>
</evidence>
<dbReference type="Gramene" id="PSS07711">
    <property type="protein sequence ID" value="PSS07711"/>
    <property type="gene ID" value="CEY00_Acc18064"/>
</dbReference>
<dbReference type="SUPFAM" id="SSF101936">
    <property type="entry name" value="DNA-binding pseudobarrel domain"/>
    <property type="match status" value="2"/>
</dbReference>
<dbReference type="Gene3D" id="2.40.330.10">
    <property type="entry name" value="DNA-binding pseudobarrel domain"/>
    <property type="match status" value="2"/>
</dbReference>
<dbReference type="Pfam" id="PF02362">
    <property type="entry name" value="B3"/>
    <property type="match status" value="2"/>
</dbReference>
<evidence type="ECO:0000313" key="9">
    <source>
        <dbReference type="Proteomes" id="UP000241394"/>
    </source>
</evidence>
<dbReference type="InParanoid" id="A0A2R6QGI6"/>
<dbReference type="InterPro" id="IPR015300">
    <property type="entry name" value="DNA-bd_pseudobarrel_sf"/>
</dbReference>
<dbReference type="GO" id="GO:0003677">
    <property type="term" value="F:DNA binding"/>
    <property type="evidence" value="ECO:0007669"/>
    <property type="project" value="UniProtKB-KW"/>
</dbReference>
<feature type="compositionally biased region" description="Polar residues" evidence="6">
    <location>
        <begin position="316"/>
        <end position="325"/>
    </location>
</feature>
<comment type="subcellular location">
    <subcellularLocation>
        <location evidence="1">Nucleus</location>
    </subcellularLocation>
</comment>
<accession>A0A2R6QGI6</accession>
<reference evidence="9" key="2">
    <citation type="journal article" date="2018" name="BMC Genomics">
        <title>A manually annotated Actinidia chinensis var. chinensis (kiwifruit) genome highlights the challenges associated with draft genomes and gene prediction in plants.</title>
        <authorList>
            <person name="Pilkington S.M."/>
            <person name="Crowhurst R."/>
            <person name="Hilario E."/>
            <person name="Nardozza S."/>
            <person name="Fraser L."/>
            <person name="Peng Y."/>
            <person name="Gunaseelan K."/>
            <person name="Simpson R."/>
            <person name="Tahir J."/>
            <person name="Deroles S.C."/>
            <person name="Templeton K."/>
            <person name="Luo Z."/>
            <person name="Davy M."/>
            <person name="Cheng C."/>
            <person name="McNeilage M."/>
            <person name="Scaglione D."/>
            <person name="Liu Y."/>
            <person name="Zhang Q."/>
            <person name="Datson P."/>
            <person name="De Silva N."/>
            <person name="Gardiner S.E."/>
            <person name="Bassett H."/>
            <person name="Chagne D."/>
            <person name="McCallum J."/>
            <person name="Dzierzon H."/>
            <person name="Deng C."/>
            <person name="Wang Y.Y."/>
            <person name="Barron L."/>
            <person name="Manako K."/>
            <person name="Bowen J."/>
            <person name="Foster T.M."/>
            <person name="Erridge Z.A."/>
            <person name="Tiffin H."/>
            <person name="Waite C.N."/>
            <person name="Davies K.M."/>
            <person name="Grierson E.P."/>
            <person name="Laing W.A."/>
            <person name="Kirk R."/>
            <person name="Chen X."/>
            <person name="Wood M."/>
            <person name="Montefiori M."/>
            <person name="Brummell D.A."/>
            <person name="Schwinn K.E."/>
            <person name="Catanach A."/>
            <person name="Fullerton C."/>
            <person name="Li D."/>
            <person name="Meiyalaghan S."/>
            <person name="Nieuwenhuizen N."/>
            <person name="Read N."/>
            <person name="Prakash R."/>
            <person name="Hunter D."/>
            <person name="Zhang H."/>
            <person name="McKenzie M."/>
            <person name="Knabel M."/>
            <person name="Harris A."/>
            <person name="Allan A.C."/>
            <person name="Gleave A."/>
            <person name="Chen A."/>
            <person name="Janssen B.J."/>
            <person name="Plunkett B."/>
            <person name="Ampomah-Dwamena C."/>
            <person name="Voogd C."/>
            <person name="Leif D."/>
            <person name="Lafferty D."/>
            <person name="Souleyre E.J.F."/>
            <person name="Varkonyi-Gasic E."/>
            <person name="Gambi F."/>
            <person name="Hanley J."/>
            <person name="Yao J.L."/>
            <person name="Cheung J."/>
            <person name="David K.M."/>
            <person name="Warren B."/>
            <person name="Marsh K."/>
            <person name="Snowden K.C."/>
            <person name="Lin-Wang K."/>
            <person name="Brian L."/>
            <person name="Martinez-Sanchez M."/>
            <person name="Wang M."/>
            <person name="Ileperuma N."/>
            <person name="Macnee N."/>
            <person name="Campin R."/>
            <person name="McAtee P."/>
            <person name="Drummond R.S.M."/>
            <person name="Espley R.V."/>
            <person name="Ireland H.S."/>
            <person name="Wu R."/>
            <person name="Atkinson R.G."/>
            <person name="Karunairetnam S."/>
            <person name="Bulley S."/>
            <person name="Chunkath S."/>
            <person name="Hanley Z."/>
            <person name="Storey R."/>
            <person name="Thrimawithana A.H."/>
            <person name="Thomson S."/>
            <person name="David C."/>
            <person name="Testolin R."/>
            <person name="Huang H."/>
            <person name="Hellens R.P."/>
            <person name="Schaffer R.J."/>
        </authorList>
    </citation>
    <scope>NUCLEOTIDE SEQUENCE [LARGE SCALE GENOMIC DNA]</scope>
    <source>
        <strain evidence="9">cv. Red5</strain>
    </source>
</reference>
<evidence type="ECO:0000256" key="6">
    <source>
        <dbReference type="SAM" id="MobiDB-lite"/>
    </source>
</evidence>
<feature type="domain" description="TF-B3" evidence="7">
    <location>
        <begin position="30"/>
        <end position="123"/>
    </location>
</feature>
<keyword evidence="2" id="KW-0805">Transcription regulation</keyword>
<evidence type="ECO:0000313" key="8">
    <source>
        <dbReference type="EMBL" id="PSS07711.1"/>
    </source>
</evidence>
<dbReference type="GO" id="GO:0005634">
    <property type="term" value="C:nucleus"/>
    <property type="evidence" value="ECO:0007669"/>
    <property type="project" value="UniProtKB-SubCell"/>
</dbReference>
<proteinExistence type="predicted"/>
<reference evidence="8 9" key="1">
    <citation type="submission" date="2017-07" db="EMBL/GenBank/DDBJ databases">
        <title>An improved, manually edited Actinidia chinensis var. chinensis (kiwifruit) genome highlights the challenges associated with draft genomes and gene prediction in plants.</title>
        <authorList>
            <person name="Pilkington S."/>
            <person name="Crowhurst R."/>
            <person name="Hilario E."/>
            <person name="Nardozza S."/>
            <person name="Fraser L."/>
            <person name="Peng Y."/>
            <person name="Gunaseelan K."/>
            <person name="Simpson R."/>
            <person name="Tahir J."/>
            <person name="Deroles S."/>
            <person name="Templeton K."/>
            <person name="Luo Z."/>
            <person name="Davy M."/>
            <person name="Cheng C."/>
            <person name="Mcneilage M."/>
            <person name="Scaglione D."/>
            <person name="Liu Y."/>
            <person name="Zhang Q."/>
            <person name="Datson P."/>
            <person name="De Silva N."/>
            <person name="Gardiner S."/>
            <person name="Bassett H."/>
            <person name="Chagne D."/>
            <person name="Mccallum J."/>
            <person name="Dzierzon H."/>
            <person name="Deng C."/>
            <person name="Wang Y.-Y."/>
            <person name="Barron N."/>
            <person name="Manako K."/>
            <person name="Bowen J."/>
            <person name="Foster T."/>
            <person name="Erridge Z."/>
            <person name="Tiffin H."/>
            <person name="Waite C."/>
            <person name="Davies K."/>
            <person name="Grierson E."/>
            <person name="Laing W."/>
            <person name="Kirk R."/>
            <person name="Chen X."/>
            <person name="Wood M."/>
            <person name="Montefiori M."/>
            <person name="Brummell D."/>
            <person name="Schwinn K."/>
            <person name="Catanach A."/>
            <person name="Fullerton C."/>
            <person name="Li D."/>
            <person name="Meiyalaghan S."/>
            <person name="Nieuwenhuizen N."/>
            <person name="Read N."/>
            <person name="Prakash R."/>
            <person name="Hunter D."/>
            <person name="Zhang H."/>
            <person name="Mckenzie M."/>
            <person name="Knabel M."/>
            <person name="Harris A."/>
            <person name="Allan A."/>
            <person name="Chen A."/>
            <person name="Janssen B."/>
            <person name="Plunkett B."/>
            <person name="Dwamena C."/>
            <person name="Voogd C."/>
            <person name="Leif D."/>
            <person name="Lafferty D."/>
            <person name="Souleyre E."/>
            <person name="Varkonyi-Gasic E."/>
            <person name="Gambi F."/>
            <person name="Hanley J."/>
            <person name="Yao J.-L."/>
            <person name="Cheung J."/>
            <person name="David K."/>
            <person name="Warren B."/>
            <person name="Marsh K."/>
            <person name="Snowden K."/>
            <person name="Lin-Wang K."/>
            <person name="Brian L."/>
            <person name="Martinez-Sanchez M."/>
            <person name="Wang M."/>
            <person name="Ileperuma N."/>
            <person name="Macnee N."/>
            <person name="Campin R."/>
            <person name="Mcatee P."/>
            <person name="Drummond R."/>
            <person name="Espley R."/>
            <person name="Ireland H."/>
            <person name="Wu R."/>
            <person name="Atkinson R."/>
            <person name="Karunairetnam S."/>
            <person name="Bulley S."/>
            <person name="Chunkath S."/>
            <person name="Hanley Z."/>
            <person name="Storey R."/>
            <person name="Thrimawithana A."/>
            <person name="Thomson S."/>
            <person name="David C."/>
            <person name="Testolin R."/>
        </authorList>
    </citation>
    <scope>NUCLEOTIDE SEQUENCE [LARGE SCALE GENOMIC DNA]</scope>
    <source>
        <strain evidence="9">cv. Red5</strain>
        <tissue evidence="8">Young leaf</tissue>
    </source>
</reference>
<feature type="region of interest" description="Disordered" evidence="6">
    <location>
        <begin position="316"/>
        <end position="336"/>
    </location>
</feature>
<dbReference type="CDD" id="cd10017">
    <property type="entry name" value="B3_DNA"/>
    <property type="match status" value="2"/>
</dbReference>
<dbReference type="OrthoDB" id="635132at2759"/>